<dbReference type="Pfam" id="PF04406">
    <property type="entry name" value="TP6A_N"/>
    <property type="match status" value="1"/>
</dbReference>
<dbReference type="EC" id="5.6.2.2" evidence="5"/>
<dbReference type="GO" id="GO:0000706">
    <property type="term" value="P:meiotic DNA double-strand break processing"/>
    <property type="evidence" value="ECO:0007669"/>
    <property type="project" value="TreeGrafter"/>
</dbReference>
<dbReference type="KEGG" id="tut:107368402"/>
<dbReference type="InterPro" id="IPR013049">
    <property type="entry name" value="Spo11/TopoVI_A_N"/>
</dbReference>
<reference evidence="15" key="2">
    <citation type="submission" date="2015-06" db="UniProtKB">
        <authorList>
            <consortium name="EnsemblMetazoa"/>
        </authorList>
    </citation>
    <scope>IDENTIFICATION</scope>
</reference>
<evidence type="ECO:0000256" key="10">
    <source>
        <dbReference type="ARBA" id="ARBA00023235"/>
    </source>
</evidence>
<evidence type="ECO:0000256" key="4">
    <source>
        <dbReference type="ARBA" id="ARBA00006559"/>
    </source>
</evidence>
<dbReference type="GO" id="GO:0000228">
    <property type="term" value="C:nuclear chromosome"/>
    <property type="evidence" value="ECO:0007669"/>
    <property type="project" value="TreeGrafter"/>
</dbReference>
<comment type="subcellular location">
    <subcellularLocation>
        <location evidence="3">Nucleus</location>
    </subcellularLocation>
</comment>
<evidence type="ECO:0000256" key="9">
    <source>
        <dbReference type="ARBA" id="ARBA00023125"/>
    </source>
</evidence>
<evidence type="ECO:0000256" key="3">
    <source>
        <dbReference type="ARBA" id="ARBA00004123"/>
    </source>
</evidence>
<accession>T1KXH4</accession>
<protein>
    <recommendedName>
        <fullName evidence="5">DNA topoisomerase (ATP-hydrolyzing)</fullName>
        <ecNumber evidence="5">5.6.2.2</ecNumber>
    </recommendedName>
</protein>
<sequence length="449" mass="51577">MSSPDETSTEETINIDESFQAVARIISIEDADIEQVDSGIIAGRSQELSSQNQYIVYSDGIYEGVFSQEWNSKESTDQVWIKLNELRKELMDTGLLKDPSDVSHQTAKESNRREIIETIKDLLDRFAKTNKPIGILSRRDWSNTVFDEILGVRLSENEDNIKYTIIKKKKRAQMLTLLCRVYLLLSSNRFATKRHLYYLDKGAYGKQIVCDQLIEDLCCITNNTRKELHILSCPKGLIYGKLKFKLHNVPYNCSDHPFGLTISQDIDLIEDIQSDAKFIMIVEKDASFQHLINQKILDKFPIIMMTGKGFPDCDTRRFLKILTQTLSIPVLGLFDANPWGLEILCIYRYGSLSLAHDAENCTVPQIRWLGLLPSDIERFSIDKPLTDALDTLDLMKINSLKRRPFMRLNKQWAHELQIMERSGVKAELQAIENCVETYLPLKIQNGGWI</sequence>
<dbReference type="OMA" id="IETAGMF"/>
<dbReference type="InterPro" id="IPR034136">
    <property type="entry name" value="TOPRIM_Topo6A/Spo11"/>
</dbReference>
<name>T1KXH4_TETUR</name>
<keyword evidence="6" id="KW-0479">Metal-binding</keyword>
<dbReference type="GO" id="GO:0046872">
    <property type="term" value="F:metal ion binding"/>
    <property type="evidence" value="ECO:0007669"/>
    <property type="project" value="UniProtKB-KW"/>
</dbReference>
<evidence type="ECO:0000256" key="5">
    <source>
        <dbReference type="ARBA" id="ARBA00012895"/>
    </source>
</evidence>
<evidence type="ECO:0000256" key="12">
    <source>
        <dbReference type="PROSITE-ProRule" id="PRU01385"/>
    </source>
</evidence>
<keyword evidence="10 12" id="KW-0413">Isomerase</keyword>
<keyword evidence="16" id="KW-1185">Reference proteome</keyword>
<dbReference type="SUPFAM" id="SSF56726">
    <property type="entry name" value="DNA topoisomerase IV, alpha subunit"/>
    <property type="match status" value="1"/>
</dbReference>
<dbReference type="GO" id="GO:0042138">
    <property type="term" value="P:meiotic DNA double-strand break formation"/>
    <property type="evidence" value="ECO:0007669"/>
    <property type="project" value="InterPro"/>
</dbReference>
<evidence type="ECO:0000259" key="13">
    <source>
        <dbReference type="Pfam" id="PF04406"/>
    </source>
</evidence>
<reference evidence="16" key="1">
    <citation type="submission" date="2011-08" db="EMBL/GenBank/DDBJ databases">
        <authorList>
            <person name="Rombauts S."/>
        </authorList>
    </citation>
    <scope>NUCLEOTIDE SEQUENCE</scope>
    <source>
        <strain evidence="16">London</strain>
    </source>
</reference>
<dbReference type="PRINTS" id="PR01550">
    <property type="entry name" value="TOP6AFAMILY"/>
</dbReference>
<dbReference type="OrthoDB" id="5377392at2759"/>
<dbReference type="InterPro" id="IPR036078">
    <property type="entry name" value="Spo11/TopoVI_A_sf"/>
</dbReference>
<dbReference type="EMBL" id="CAEY01000695">
    <property type="status" value="NOT_ANNOTATED_CDS"/>
    <property type="molecule type" value="Genomic_DNA"/>
</dbReference>
<dbReference type="GO" id="GO:0005524">
    <property type="term" value="F:ATP binding"/>
    <property type="evidence" value="ECO:0007669"/>
    <property type="project" value="InterPro"/>
</dbReference>
<dbReference type="PRINTS" id="PR01551">
    <property type="entry name" value="SPO11HOMOLOG"/>
</dbReference>
<dbReference type="eggNOG" id="KOG2795">
    <property type="taxonomic scope" value="Eukaryota"/>
</dbReference>
<dbReference type="InterPro" id="IPR013048">
    <property type="entry name" value="Meiotic_Spo11"/>
</dbReference>
<evidence type="ECO:0000256" key="11">
    <source>
        <dbReference type="ARBA" id="ARBA00023242"/>
    </source>
</evidence>
<dbReference type="STRING" id="32264.T1KXH4"/>
<dbReference type="Gene3D" id="1.10.10.10">
    <property type="entry name" value="Winged helix-like DNA-binding domain superfamily/Winged helix DNA-binding domain"/>
    <property type="match status" value="1"/>
</dbReference>
<proteinExistence type="inferred from homology"/>
<evidence type="ECO:0000313" key="16">
    <source>
        <dbReference type="Proteomes" id="UP000015104"/>
    </source>
</evidence>
<keyword evidence="8 12" id="KW-0799">Topoisomerase</keyword>
<evidence type="ECO:0000259" key="14">
    <source>
        <dbReference type="Pfam" id="PF21180"/>
    </source>
</evidence>
<dbReference type="GO" id="GO:0003677">
    <property type="term" value="F:DNA binding"/>
    <property type="evidence" value="ECO:0007669"/>
    <property type="project" value="UniProtKB-UniRule"/>
</dbReference>
<keyword evidence="9 12" id="KW-0238">DNA-binding</keyword>
<evidence type="ECO:0000256" key="8">
    <source>
        <dbReference type="ARBA" id="ARBA00023029"/>
    </source>
</evidence>
<feature type="domain" description="Topoisomerase 6 subunit A/Spo11 TOPRIM" evidence="14">
    <location>
        <begin position="278"/>
        <end position="443"/>
    </location>
</feature>
<keyword evidence="7" id="KW-0460">Magnesium</keyword>
<gene>
    <name evidence="15" type="primary">107368402</name>
</gene>
<dbReference type="Proteomes" id="UP000015104">
    <property type="component" value="Unassembled WGS sequence"/>
</dbReference>
<keyword evidence="11" id="KW-0539">Nucleus</keyword>
<evidence type="ECO:0000256" key="1">
    <source>
        <dbReference type="ARBA" id="ARBA00000185"/>
    </source>
</evidence>
<evidence type="ECO:0000256" key="2">
    <source>
        <dbReference type="ARBA" id="ARBA00001946"/>
    </source>
</evidence>
<evidence type="ECO:0000256" key="7">
    <source>
        <dbReference type="ARBA" id="ARBA00022842"/>
    </source>
</evidence>
<dbReference type="Gene3D" id="3.40.1360.10">
    <property type="match status" value="1"/>
</dbReference>
<dbReference type="EnsemblMetazoa" id="tetur26g00180.1">
    <property type="protein sequence ID" value="tetur26g00180.1"/>
    <property type="gene ID" value="tetur26g00180"/>
</dbReference>
<dbReference type="PANTHER" id="PTHR10848:SF0">
    <property type="entry name" value="MEIOTIC RECOMBINATION PROTEIN SPO11"/>
    <property type="match status" value="1"/>
</dbReference>
<dbReference type="GO" id="GO:0007131">
    <property type="term" value="P:reciprocal meiotic recombination"/>
    <property type="evidence" value="ECO:0007669"/>
    <property type="project" value="TreeGrafter"/>
</dbReference>
<dbReference type="GO" id="GO:0003918">
    <property type="term" value="F:DNA topoisomerase type II (double strand cut, ATP-hydrolyzing) activity"/>
    <property type="evidence" value="ECO:0007669"/>
    <property type="project" value="UniProtKB-UniRule"/>
</dbReference>
<dbReference type="AlphaFoldDB" id="T1KXH4"/>
<organism evidence="15 16">
    <name type="scientific">Tetranychus urticae</name>
    <name type="common">Two-spotted spider mite</name>
    <dbReference type="NCBI Taxonomy" id="32264"/>
    <lineage>
        <taxon>Eukaryota</taxon>
        <taxon>Metazoa</taxon>
        <taxon>Ecdysozoa</taxon>
        <taxon>Arthropoda</taxon>
        <taxon>Chelicerata</taxon>
        <taxon>Arachnida</taxon>
        <taxon>Acari</taxon>
        <taxon>Acariformes</taxon>
        <taxon>Trombidiformes</taxon>
        <taxon>Prostigmata</taxon>
        <taxon>Eleutherengona</taxon>
        <taxon>Raphignathae</taxon>
        <taxon>Tetranychoidea</taxon>
        <taxon>Tetranychidae</taxon>
        <taxon>Tetranychus</taxon>
    </lineage>
</organism>
<feature type="domain" description="Spo11/DNA topoisomerase VI subunit A N-terminal" evidence="13">
    <location>
        <begin position="169"/>
        <end position="230"/>
    </location>
</feature>
<dbReference type="PANTHER" id="PTHR10848">
    <property type="entry name" value="MEIOTIC RECOMBINATION PROTEIN SPO11"/>
    <property type="match status" value="1"/>
</dbReference>
<dbReference type="HOGENOM" id="CLU_037229_1_1_1"/>
<dbReference type="PROSITE" id="PS52041">
    <property type="entry name" value="TOPO_IIB"/>
    <property type="match status" value="1"/>
</dbReference>
<comment type="catalytic activity">
    <reaction evidence="1 12">
        <text>ATP-dependent breakage, passage and rejoining of double-stranded DNA.</text>
        <dbReference type="EC" id="5.6.2.2"/>
    </reaction>
</comment>
<comment type="similarity">
    <text evidence="4 12">Belongs to the TOP6A family.</text>
</comment>
<feature type="active site" description="O-(5'-phospho-DNA)-tyrosine intermediate" evidence="12">
    <location>
        <position position="198"/>
    </location>
</feature>
<dbReference type="Pfam" id="PF21180">
    <property type="entry name" value="TOP6A-Spo11_Toprim"/>
    <property type="match status" value="1"/>
</dbReference>
<dbReference type="InterPro" id="IPR002815">
    <property type="entry name" value="Spo11/TopoVI_A"/>
</dbReference>
<dbReference type="InterPro" id="IPR036388">
    <property type="entry name" value="WH-like_DNA-bd_sf"/>
</dbReference>
<comment type="cofactor">
    <cofactor evidence="2">
        <name>Mg(2+)</name>
        <dbReference type="ChEBI" id="CHEBI:18420"/>
    </cofactor>
</comment>
<evidence type="ECO:0000313" key="15">
    <source>
        <dbReference type="EnsemblMetazoa" id="tetur26g00180.1"/>
    </source>
</evidence>
<evidence type="ECO:0000256" key="6">
    <source>
        <dbReference type="ARBA" id="ARBA00022723"/>
    </source>
</evidence>
<dbReference type="CDD" id="cd00223">
    <property type="entry name" value="TOPRIM_TopoIIB_SPO"/>
    <property type="match status" value="1"/>
</dbReference>